<dbReference type="Proteomes" id="UP000214646">
    <property type="component" value="Unassembled WGS sequence"/>
</dbReference>
<proteinExistence type="predicted"/>
<organism evidence="1 2">
    <name type="scientific">Fimbriiglobus ruber</name>
    <dbReference type="NCBI Taxonomy" id="1908690"/>
    <lineage>
        <taxon>Bacteria</taxon>
        <taxon>Pseudomonadati</taxon>
        <taxon>Planctomycetota</taxon>
        <taxon>Planctomycetia</taxon>
        <taxon>Gemmatales</taxon>
        <taxon>Gemmataceae</taxon>
        <taxon>Fimbriiglobus</taxon>
    </lineage>
</organism>
<accession>A0A225DRE3</accession>
<evidence type="ECO:0000313" key="1">
    <source>
        <dbReference type="EMBL" id="OWK38697.1"/>
    </source>
</evidence>
<evidence type="ECO:0000313" key="2">
    <source>
        <dbReference type="Proteomes" id="UP000214646"/>
    </source>
</evidence>
<protein>
    <submittedName>
        <fullName evidence="1">Uncharacterized protein</fullName>
    </submittedName>
</protein>
<reference evidence="2" key="1">
    <citation type="submission" date="2017-06" db="EMBL/GenBank/DDBJ databases">
        <title>Genome analysis of Fimbriiglobus ruber SP5, the first member of the order Planctomycetales with confirmed chitinolytic capability.</title>
        <authorList>
            <person name="Ravin N.V."/>
            <person name="Rakitin A.L."/>
            <person name="Ivanova A.A."/>
            <person name="Beletsky A.V."/>
            <person name="Kulichevskaya I.S."/>
            <person name="Mardanov A.V."/>
            <person name="Dedysh S.N."/>
        </authorList>
    </citation>
    <scope>NUCLEOTIDE SEQUENCE [LARGE SCALE GENOMIC DNA]</scope>
    <source>
        <strain evidence="2">SP5</strain>
    </source>
</reference>
<sequence>MGTVPDSGVGGAAVVVEKVQVFRWGETDTRHGSAPTENRGGNS</sequence>
<gene>
    <name evidence="1" type="ORF">FRUB_07817</name>
</gene>
<dbReference type="AlphaFoldDB" id="A0A225DRE3"/>
<name>A0A225DRE3_9BACT</name>
<keyword evidence="2" id="KW-1185">Reference proteome</keyword>
<comment type="caution">
    <text evidence="1">The sequence shown here is derived from an EMBL/GenBank/DDBJ whole genome shotgun (WGS) entry which is preliminary data.</text>
</comment>
<dbReference type="EMBL" id="NIDE01000014">
    <property type="protein sequence ID" value="OWK38697.1"/>
    <property type="molecule type" value="Genomic_DNA"/>
</dbReference>